<keyword evidence="2" id="KW-1185">Reference proteome</keyword>
<sequence length="78" mass="8356">MDMLRVDCDGCVARGPACADCVVSVVLDISRRPLDLDGDEQSALQALADQGLVPPLRLIPGARRGHAVQQRLDWSESG</sequence>
<protein>
    <recommendedName>
        <fullName evidence="3">4Fe-4S ferredoxin-type domain-containing protein</fullName>
    </recommendedName>
</protein>
<organism evidence="1 2">
    <name type="scientific">Microlunatus ginsengisoli</name>
    <dbReference type="NCBI Taxonomy" id="363863"/>
    <lineage>
        <taxon>Bacteria</taxon>
        <taxon>Bacillati</taxon>
        <taxon>Actinomycetota</taxon>
        <taxon>Actinomycetes</taxon>
        <taxon>Propionibacteriales</taxon>
        <taxon>Propionibacteriaceae</taxon>
        <taxon>Microlunatus</taxon>
    </lineage>
</organism>
<dbReference type="Proteomes" id="UP001501490">
    <property type="component" value="Unassembled WGS sequence"/>
</dbReference>
<accession>A0ABP6ZTH6</accession>
<evidence type="ECO:0008006" key="3">
    <source>
        <dbReference type="Google" id="ProtNLM"/>
    </source>
</evidence>
<proteinExistence type="predicted"/>
<reference evidence="2" key="1">
    <citation type="journal article" date="2019" name="Int. J. Syst. Evol. Microbiol.">
        <title>The Global Catalogue of Microorganisms (GCM) 10K type strain sequencing project: providing services to taxonomists for standard genome sequencing and annotation.</title>
        <authorList>
            <consortium name="The Broad Institute Genomics Platform"/>
            <consortium name="The Broad Institute Genome Sequencing Center for Infectious Disease"/>
            <person name="Wu L."/>
            <person name="Ma J."/>
        </authorList>
    </citation>
    <scope>NUCLEOTIDE SEQUENCE [LARGE SCALE GENOMIC DNA]</scope>
    <source>
        <strain evidence="2">JCM 16929</strain>
    </source>
</reference>
<comment type="caution">
    <text evidence="1">The sequence shown here is derived from an EMBL/GenBank/DDBJ whole genome shotgun (WGS) entry which is preliminary data.</text>
</comment>
<evidence type="ECO:0000313" key="2">
    <source>
        <dbReference type="Proteomes" id="UP001501490"/>
    </source>
</evidence>
<gene>
    <name evidence="1" type="ORF">GCM10022236_20870</name>
</gene>
<evidence type="ECO:0000313" key="1">
    <source>
        <dbReference type="EMBL" id="GAA3618384.1"/>
    </source>
</evidence>
<dbReference type="RefSeq" id="WP_344804137.1">
    <property type="nucleotide sequence ID" value="NZ_BAABAB010000014.1"/>
</dbReference>
<name>A0ABP6ZTH6_9ACTN</name>
<dbReference type="EMBL" id="BAABAB010000014">
    <property type="protein sequence ID" value="GAA3618384.1"/>
    <property type="molecule type" value="Genomic_DNA"/>
</dbReference>